<dbReference type="GO" id="GO:0031314">
    <property type="term" value="C:extrinsic component of mitochondrial inner membrane"/>
    <property type="evidence" value="ECO:0007669"/>
    <property type="project" value="UniProtKB-UniRule"/>
</dbReference>
<accession>A0A4Y7JMI2</accession>
<dbReference type="EC" id="1.14.15.46" evidence="11"/>
<comment type="function">
    <text evidence="11">FAD-dependent monooxygenase required for two non-consecutive steps during ubiquinone biosynthesis. Required for the C5-ring hydroxylation during ubiquinone biosynthesis by catalyzing the hydroxylation of 4-hydroxy-3-(all-trans-polyprenyl)benzoic acid to 3,4-dihydroxy-5-(all-trans-polyprenyl)benzoic acid. Also acts downstream of coq4, for the C1-hydroxylation during ubiquinone biosynthesis by catalyzing the hydroxylation of 2-methoxy-6-(all-trans-polyprenyl)phenol to 2-methoxy-6-(all-trans-polyprenyl)benzene-1,4-diol. The electrons required for the hydroxylation reaction are funneled indirectly to coq6 from NADPH via a ferredoxin/ferredoxin reductase system.</text>
</comment>
<dbReference type="PROSITE" id="PS01304">
    <property type="entry name" value="UBIH"/>
    <property type="match status" value="1"/>
</dbReference>
<evidence type="ECO:0000256" key="9">
    <source>
        <dbReference type="ARBA" id="ARBA00023128"/>
    </source>
</evidence>
<dbReference type="Gene3D" id="3.50.50.60">
    <property type="entry name" value="FAD/NAD(P)-binding domain"/>
    <property type="match status" value="3"/>
</dbReference>
<evidence type="ECO:0000256" key="6">
    <source>
        <dbReference type="ARBA" id="ARBA00022827"/>
    </source>
</evidence>
<name>A0A4Y7JMI2_PAPSO</name>
<dbReference type="UniPathway" id="UPA00232"/>
<feature type="domain" description="FAD-binding" evidence="14">
    <location>
        <begin position="526"/>
        <end position="605"/>
    </location>
</feature>
<dbReference type="SUPFAM" id="SSF51905">
    <property type="entry name" value="FAD/NAD(P)-binding domain"/>
    <property type="match status" value="1"/>
</dbReference>
<keyword evidence="10 11" id="KW-0472">Membrane</keyword>
<keyword evidence="4 11" id="KW-0831">Ubiquinone biosynthesis</keyword>
<sequence>MHSLGLGLWSFWFGVCSLLYICAKCRLNAAKRNQNRQAPESKILNTNRREGEDNRDQVRARKKTNSRERERERERGKTTKIETISSVCKSGFSTYCSLLKKSKMRVKIDCLSSRYLARKAVANTIDAIKVSKKGFSNDALARERKLKSGLASDWDQHDIAIVGGGMVGMALACALVDHSDLSNKFDQLVAIVTDSWPWMISISIGYLVADLFNSPDQLEIRQISLSYMGLLRRDSGNLASNPLTKHLNVAIIDSNPALGRMDGIKKGGHPDPRVSAITPATISFFKDVGAWQYVQENRHAIFDKMQVWDYTGSGYTRYNAKDLGKEMLGCVVENKVLHSSLLSCFKDKDFHKTIYPSRLTSMDLLSRPPAKGPDGNSGDSTLHSRGSLAKLDLSDGNSIYAKLVVGADGGKSRVRELAGIQTTGWKYPQSAVICTVEHSTENQCAWQRFLPSGPIALLPVGDNFSNIVWSMSPTEALDRKTMSEDNFVREVNHALDYGYGPHPQPGLLGKDGKFSWEVPPKVVKVVSERMMFPLSLMHAKNYASNHVVLIGDAAHTVHPLAGQGVNLGYADAVALSKIIADGIAVGTDIGELSLLKKFESERKPANIMMMAILDGLQKAYSIDLGPFNALRAAAFNAVQYISPLKKNIVSYATGEQKWPLFL</sequence>
<keyword evidence="16" id="KW-1185">Reference proteome</keyword>
<dbReference type="InterPro" id="IPR036188">
    <property type="entry name" value="FAD/NAD-bd_sf"/>
</dbReference>
<dbReference type="InterPro" id="IPR010971">
    <property type="entry name" value="UbiH/COQ6"/>
</dbReference>
<evidence type="ECO:0000256" key="10">
    <source>
        <dbReference type="ARBA" id="ARBA00023136"/>
    </source>
</evidence>
<comment type="subunit">
    <text evidence="11">Component of a multi-subunit COQ enzyme complex.</text>
</comment>
<feature type="region of interest" description="Disordered" evidence="12">
    <location>
        <begin position="36"/>
        <end position="78"/>
    </location>
</feature>
<dbReference type="PANTHER" id="PTHR43876">
    <property type="entry name" value="UBIQUINONE BIOSYNTHESIS MONOOXYGENASE COQ6, MITOCHONDRIAL"/>
    <property type="match status" value="1"/>
</dbReference>
<feature type="chain" id="PRO_5021185046" description="Ubiquinone biosynthesis monooxygenase COQ6, mitochondrial" evidence="13">
    <location>
        <begin position="18"/>
        <end position="662"/>
    </location>
</feature>
<comment type="similarity">
    <text evidence="2 11">Belongs to the UbiH/COQ6 family.</text>
</comment>
<feature type="signal peptide" evidence="13">
    <location>
        <begin position="1"/>
        <end position="17"/>
    </location>
</feature>
<feature type="compositionally biased region" description="Basic and acidic residues" evidence="12">
    <location>
        <begin position="47"/>
        <end position="78"/>
    </location>
</feature>
<dbReference type="GO" id="GO:0071949">
    <property type="term" value="F:FAD binding"/>
    <property type="evidence" value="ECO:0007669"/>
    <property type="project" value="InterPro"/>
</dbReference>
<dbReference type="InterPro" id="IPR051205">
    <property type="entry name" value="UbiH/COQ6_monooxygenase"/>
</dbReference>
<dbReference type="GO" id="GO:0120538">
    <property type="term" value="F:2-methoxy-6-polyprenolphenol 4-hydroxylase activity"/>
    <property type="evidence" value="ECO:0007669"/>
    <property type="project" value="UniProtKB-EC"/>
</dbReference>
<dbReference type="GO" id="GO:0106364">
    <property type="term" value="F:4-hydroxy-3-all-trans-polyprenylbenzoate oxygenase activity"/>
    <property type="evidence" value="ECO:0007669"/>
    <property type="project" value="UniProtKB-EC"/>
</dbReference>
<gene>
    <name evidence="11" type="primary">COQ6</name>
    <name evidence="15" type="ORF">C5167_024104</name>
</gene>
<evidence type="ECO:0000256" key="13">
    <source>
        <dbReference type="SAM" id="SignalP"/>
    </source>
</evidence>
<dbReference type="PRINTS" id="PR00420">
    <property type="entry name" value="RNGMNOXGNASE"/>
</dbReference>
<evidence type="ECO:0000256" key="12">
    <source>
        <dbReference type="SAM" id="MobiDB-lite"/>
    </source>
</evidence>
<reference evidence="15 16" key="1">
    <citation type="journal article" date="2018" name="Science">
        <title>The opium poppy genome and morphinan production.</title>
        <authorList>
            <person name="Guo L."/>
            <person name="Winzer T."/>
            <person name="Yang X."/>
            <person name="Li Y."/>
            <person name="Ning Z."/>
            <person name="He Z."/>
            <person name="Teodor R."/>
            <person name="Lu Y."/>
            <person name="Bowser T.A."/>
            <person name="Graham I.A."/>
            <person name="Ye K."/>
        </authorList>
    </citation>
    <scope>NUCLEOTIDE SEQUENCE [LARGE SCALE GENOMIC DNA]</scope>
    <source>
        <strain evidence="16">cv. HN1</strain>
        <tissue evidence="15">Leaves</tissue>
    </source>
</reference>
<evidence type="ECO:0000313" key="16">
    <source>
        <dbReference type="Proteomes" id="UP000316621"/>
    </source>
</evidence>
<comment type="cofactor">
    <cofactor evidence="1 11">
        <name>FAD</name>
        <dbReference type="ChEBI" id="CHEBI:57692"/>
    </cofactor>
</comment>
<keyword evidence="6 11" id="KW-0274">FAD</keyword>
<keyword evidence="13" id="KW-0732">Signal</keyword>
<dbReference type="STRING" id="3469.A0A4Y7JMI2"/>
<evidence type="ECO:0000256" key="1">
    <source>
        <dbReference type="ARBA" id="ARBA00001974"/>
    </source>
</evidence>
<dbReference type="GO" id="GO:0016712">
    <property type="term" value="F:oxidoreductase activity, acting on paired donors, with incorporation or reduction of molecular oxygen, reduced flavin or flavoprotein as one donor, and incorporation of one atom of oxygen"/>
    <property type="evidence" value="ECO:0007669"/>
    <property type="project" value="UniProtKB-UniRule"/>
</dbReference>
<comment type="subcellular location">
    <subcellularLocation>
        <location evidence="11">Mitochondrion inner membrane</location>
        <topology evidence="11">Peripheral membrane protein</topology>
        <orientation evidence="11">Matrix side</orientation>
    </subcellularLocation>
</comment>
<dbReference type="FunFam" id="3.50.50.60:FF:000021">
    <property type="entry name" value="Ubiquinone biosynthesis monooxygenase COQ6"/>
    <property type="match status" value="1"/>
</dbReference>
<evidence type="ECO:0000256" key="2">
    <source>
        <dbReference type="ARBA" id="ARBA00005349"/>
    </source>
</evidence>
<dbReference type="InterPro" id="IPR018168">
    <property type="entry name" value="Ubi_Hdrlase_CS"/>
</dbReference>
<evidence type="ECO:0000259" key="14">
    <source>
        <dbReference type="Pfam" id="PF01494"/>
    </source>
</evidence>
<dbReference type="EMBL" id="CM010719">
    <property type="protein sequence ID" value="RZC62314.1"/>
    <property type="molecule type" value="Genomic_DNA"/>
</dbReference>
<feature type="compositionally biased region" description="Polar residues" evidence="12">
    <location>
        <begin position="36"/>
        <end position="46"/>
    </location>
</feature>
<dbReference type="HAMAP" id="MF_03193">
    <property type="entry name" value="COQ6_monooxygenase"/>
    <property type="match status" value="1"/>
</dbReference>
<evidence type="ECO:0000256" key="4">
    <source>
        <dbReference type="ARBA" id="ARBA00022688"/>
    </source>
</evidence>
<keyword evidence="5 11" id="KW-0999">Mitochondrion inner membrane</keyword>
<evidence type="ECO:0000256" key="5">
    <source>
        <dbReference type="ARBA" id="ARBA00022792"/>
    </source>
</evidence>
<dbReference type="EC" id="1.14.15.45" evidence="11"/>
<proteinExistence type="inferred from homology"/>
<evidence type="ECO:0000256" key="8">
    <source>
        <dbReference type="ARBA" id="ARBA00023033"/>
    </source>
</evidence>
<dbReference type="InterPro" id="IPR000689">
    <property type="entry name" value="UbQ_mOase_COQ6"/>
</dbReference>
<dbReference type="AlphaFoldDB" id="A0A4Y7JMI2"/>
<dbReference type="NCBIfam" id="TIGR01988">
    <property type="entry name" value="Ubi-OHases"/>
    <property type="match status" value="1"/>
</dbReference>
<dbReference type="OMA" id="YARDFVV"/>
<dbReference type="Gramene" id="RZC62314">
    <property type="protein sequence ID" value="RZC62314"/>
    <property type="gene ID" value="C5167_024104"/>
</dbReference>
<evidence type="ECO:0000313" key="15">
    <source>
        <dbReference type="EMBL" id="RZC62314.1"/>
    </source>
</evidence>
<dbReference type="GO" id="GO:0016123">
    <property type="term" value="P:xanthophyll biosynthetic process"/>
    <property type="evidence" value="ECO:0007669"/>
    <property type="project" value="TreeGrafter"/>
</dbReference>
<comment type="catalytic activity">
    <reaction evidence="11">
        <text>a 2-methoxy-6-(all-trans-polyprenyl)phenol + 2 reduced [2Fe-2S]-[ferredoxin] + O2 + 2 H(+) = a 2-methoxy-6-(all-trans-polyprenyl)benzene-1,4-diol + 2 oxidized [2Fe-2S]-[ferredoxin] + H2O</text>
        <dbReference type="Rhea" id="RHEA:81183"/>
        <dbReference type="Rhea" id="RHEA-COMP:9551"/>
        <dbReference type="Rhea" id="RHEA-COMP:10000"/>
        <dbReference type="Rhea" id="RHEA-COMP:10001"/>
        <dbReference type="Rhea" id="RHEA-COMP:10858"/>
        <dbReference type="ChEBI" id="CHEBI:15377"/>
        <dbReference type="ChEBI" id="CHEBI:15378"/>
        <dbReference type="ChEBI" id="CHEBI:15379"/>
        <dbReference type="ChEBI" id="CHEBI:33737"/>
        <dbReference type="ChEBI" id="CHEBI:33738"/>
        <dbReference type="ChEBI" id="CHEBI:62731"/>
        <dbReference type="ChEBI" id="CHEBI:84166"/>
        <dbReference type="EC" id="1.14.15.46"/>
    </reaction>
</comment>
<dbReference type="GO" id="GO:0016120">
    <property type="term" value="P:carotene biosynthetic process"/>
    <property type="evidence" value="ECO:0007669"/>
    <property type="project" value="TreeGrafter"/>
</dbReference>
<comment type="pathway">
    <text evidence="11">Cofactor biosynthesis; ubiquinone biosynthesis.</text>
</comment>
<keyword evidence="9 11" id="KW-0496">Mitochondrion</keyword>
<dbReference type="FunFam" id="3.30.9.10:FF:000111">
    <property type="entry name" value="Ubiquinone biosynthesis monooxygenase COQ6, mitochondrial"/>
    <property type="match status" value="1"/>
</dbReference>
<evidence type="ECO:0000256" key="3">
    <source>
        <dbReference type="ARBA" id="ARBA00022630"/>
    </source>
</evidence>
<comment type="catalytic activity">
    <reaction evidence="11">
        <text>a 4-hydroxy-3-(all-trans-polyprenyl)benzoate + 2 reduced [2Fe-2S]-[ferredoxin] + O2 + 2 H(+) = a 3,4-dihydroxy-5-(all-trans-polyprenyl)benzoate + 2 oxidized [2Fe-2S]-[ferredoxin] + H2O</text>
        <dbReference type="Rhea" id="RHEA:81195"/>
        <dbReference type="Rhea" id="RHEA-COMP:9514"/>
        <dbReference type="Rhea" id="RHEA-COMP:10000"/>
        <dbReference type="Rhea" id="RHEA-COMP:10001"/>
        <dbReference type="Rhea" id="RHEA-COMP:10930"/>
        <dbReference type="ChEBI" id="CHEBI:15377"/>
        <dbReference type="ChEBI" id="CHEBI:15378"/>
        <dbReference type="ChEBI" id="CHEBI:15379"/>
        <dbReference type="ChEBI" id="CHEBI:33737"/>
        <dbReference type="ChEBI" id="CHEBI:33738"/>
        <dbReference type="ChEBI" id="CHEBI:64694"/>
        <dbReference type="ChEBI" id="CHEBI:78396"/>
        <dbReference type="EC" id="1.14.15.45"/>
    </reaction>
</comment>
<feature type="domain" description="FAD-binding" evidence="14">
    <location>
        <begin position="397"/>
        <end position="494"/>
    </location>
</feature>
<keyword evidence="8 11" id="KW-0503">Monooxygenase</keyword>
<dbReference type="Proteomes" id="UP000316621">
    <property type="component" value="Chromosome 5"/>
</dbReference>
<evidence type="ECO:0000256" key="7">
    <source>
        <dbReference type="ARBA" id="ARBA00023002"/>
    </source>
</evidence>
<dbReference type="PANTHER" id="PTHR43876:SF7">
    <property type="entry name" value="UBIQUINONE BIOSYNTHESIS MONOOXYGENASE COQ6, MITOCHONDRIAL"/>
    <property type="match status" value="1"/>
</dbReference>
<protein>
    <recommendedName>
        <fullName evidence="11">Ubiquinone biosynthesis monooxygenase COQ6, mitochondrial</fullName>
        <ecNumber evidence="11">1.14.15.45</ecNumber>
    </recommendedName>
    <alternativeName>
        <fullName evidence="11">2-methoxy-6-polyprenolphenol 4-hydroxylase</fullName>
        <ecNumber evidence="11">1.14.15.46</ecNumber>
    </alternativeName>
</protein>
<dbReference type="InterPro" id="IPR002938">
    <property type="entry name" value="FAD-bd"/>
</dbReference>
<keyword evidence="7 11" id="KW-0560">Oxidoreductase</keyword>
<dbReference type="Pfam" id="PF01494">
    <property type="entry name" value="FAD_binding_3"/>
    <property type="match status" value="2"/>
</dbReference>
<evidence type="ECO:0000256" key="11">
    <source>
        <dbReference type="HAMAP-Rule" id="MF_03193"/>
    </source>
</evidence>
<organism evidence="15 16">
    <name type="scientific">Papaver somniferum</name>
    <name type="common">Opium poppy</name>
    <dbReference type="NCBI Taxonomy" id="3469"/>
    <lineage>
        <taxon>Eukaryota</taxon>
        <taxon>Viridiplantae</taxon>
        <taxon>Streptophyta</taxon>
        <taxon>Embryophyta</taxon>
        <taxon>Tracheophyta</taxon>
        <taxon>Spermatophyta</taxon>
        <taxon>Magnoliopsida</taxon>
        <taxon>Ranunculales</taxon>
        <taxon>Papaveraceae</taxon>
        <taxon>Papaveroideae</taxon>
        <taxon>Papaver</taxon>
    </lineage>
</organism>
<keyword evidence="3 11" id="KW-0285">Flavoprotein</keyword>